<dbReference type="PROSITE" id="PS50914">
    <property type="entry name" value="BON"/>
    <property type="match status" value="1"/>
</dbReference>
<proteinExistence type="predicted"/>
<dbReference type="PANTHER" id="PTHR34606:SF16">
    <property type="entry name" value="BON DOMAIN-CONTAINING PROTEIN"/>
    <property type="match status" value="1"/>
</dbReference>
<feature type="region of interest" description="Disordered" evidence="1">
    <location>
        <begin position="40"/>
        <end position="84"/>
    </location>
</feature>
<evidence type="ECO:0000259" key="3">
    <source>
        <dbReference type="PROSITE" id="PS50914"/>
    </source>
</evidence>
<dbReference type="PANTHER" id="PTHR34606">
    <property type="entry name" value="BON DOMAIN-CONTAINING PROTEIN"/>
    <property type="match status" value="1"/>
</dbReference>
<dbReference type="SMART" id="SM00749">
    <property type="entry name" value="BON"/>
    <property type="match status" value="1"/>
</dbReference>
<reference evidence="4 5" key="1">
    <citation type="submission" date="2021-03" db="EMBL/GenBank/DDBJ databases">
        <authorList>
            <person name="Peeters C."/>
        </authorList>
    </citation>
    <scope>NUCLEOTIDE SEQUENCE [LARGE SCALE GENOMIC DNA]</scope>
    <source>
        <strain evidence="4 5">LMG 26411</strain>
    </source>
</reference>
<dbReference type="Pfam" id="PF04972">
    <property type="entry name" value="BON"/>
    <property type="match status" value="1"/>
</dbReference>
<dbReference type="Gene3D" id="3.30.1340.30">
    <property type="match status" value="1"/>
</dbReference>
<dbReference type="InterPro" id="IPR007055">
    <property type="entry name" value="BON_dom"/>
</dbReference>
<feature type="domain" description="BON" evidence="3">
    <location>
        <begin position="83"/>
        <end position="151"/>
    </location>
</feature>
<dbReference type="InterPro" id="IPR051686">
    <property type="entry name" value="Lipoprotein_DolP"/>
</dbReference>
<dbReference type="Proteomes" id="UP000672657">
    <property type="component" value="Unassembled WGS sequence"/>
</dbReference>
<gene>
    <name evidence="4" type="ORF">LMG26411_01056</name>
</gene>
<keyword evidence="5" id="KW-1185">Reference proteome</keyword>
<feature type="chain" id="PRO_5046333782" description="BON domain-containing protein" evidence="2">
    <location>
        <begin position="30"/>
        <end position="152"/>
    </location>
</feature>
<dbReference type="EMBL" id="CAJPVI010000004">
    <property type="protein sequence ID" value="CAG2134988.1"/>
    <property type="molecule type" value="Genomic_DNA"/>
</dbReference>
<feature type="signal peptide" evidence="2">
    <location>
        <begin position="1"/>
        <end position="29"/>
    </location>
</feature>
<sequence length="152" mass="15611">MQSSRPTVPILRKACLAAALAVAAGSALALDAGGFMRTAVDTTSPPPSNSAPGMPGRAAIDRDTRTAPANSDTSTDKAKQAVSDSAITTKIKTKLLSSKDLKSTGIHIKTKDGTVNVSGVVPSREQHDLALETIRGVDGVTSVNDTLKVSSR</sequence>
<evidence type="ECO:0000313" key="4">
    <source>
        <dbReference type="EMBL" id="CAG2134988.1"/>
    </source>
</evidence>
<evidence type="ECO:0000256" key="2">
    <source>
        <dbReference type="SAM" id="SignalP"/>
    </source>
</evidence>
<accession>A0ABN7PSG5</accession>
<keyword evidence="2" id="KW-0732">Signal</keyword>
<name>A0ABN7PSG5_9BURK</name>
<dbReference type="RefSeq" id="WP_211952250.1">
    <property type="nucleotide sequence ID" value="NZ_CAJPVI010000004.1"/>
</dbReference>
<dbReference type="InterPro" id="IPR014004">
    <property type="entry name" value="Transpt-assoc_nodulatn_dom_bac"/>
</dbReference>
<protein>
    <recommendedName>
        <fullName evidence="3">BON domain-containing protein</fullName>
    </recommendedName>
</protein>
<evidence type="ECO:0000313" key="5">
    <source>
        <dbReference type="Proteomes" id="UP000672657"/>
    </source>
</evidence>
<evidence type="ECO:0000256" key="1">
    <source>
        <dbReference type="SAM" id="MobiDB-lite"/>
    </source>
</evidence>
<comment type="caution">
    <text evidence="4">The sequence shown here is derived from an EMBL/GenBank/DDBJ whole genome shotgun (WGS) entry which is preliminary data.</text>
</comment>
<organism evidence="4 5">
    <name type="scientific">Cupriavidus numazuensis</name>
    <dbReference type="NCBI Taxonomy" id="221992"/>
    <lineage>
        <taxon>Bacteria</taxon>
        <taxon>Pseudomonadati</taxon>
        <taxon>Pseudomonadota</taxon>
        <taxon>Betaproteobacteria</taxon>
        <taxon>Burkholderiales</taxon>
        <taxon>Burkholderiaceae</taxon>
        <taxon>Cupriavidus</taxon>
    </lineage>
</organism>